<reference evidence="2" key="1">
    <citation type="submission" date="2018-07" db="EMBL/GenBank/DDBJ databases">
        <authorList>
            <person name="Wilson K.M."/>
            <person name="Ely B."/>
        </authorList>
    </citation>
    <scope>NUCLEOTIDE SEQUENCE</scope>
</reference>
<protein>
    <submittedName>
        <fullName evidence="2">Uncharacterized protein</fullName>
    </submittedName>
</protein>
<evidence type="ECO:0000256" key="1">
    <source>
        <dbReference type="SAM" id="Phobius"/>
    </source>
</evidence>
<proteinExistence type="predicted"/>
<keyword evidence="1" id="KW-0472">Membrane</keyword>
<sequence length="63" mass="7478">MTLLDVWIIGLVPSMLIILYWNTYELRGWNILYVLIAAFIAAGLWPIFWPWHLIMTVKQDQES</sequence>
<feature type="transmembrane region" description="Helical" evidence="1">
    <location>
        <begin position="31"/>
        <end position="49"/>
    </location>
</feature>
<dbReference type="Proteomes" id="UP000259683">
    <property type="component" value="Segment"/>
</dbReference>
<keyword evidence="1" id="KW-1133">Transmembrane helix</keyword>
<keyword evidence="1" id="KW-0812">Transmembrane</keyword>
<organism evidence="2 3">
    <name type="scientific">Caulobacter phage CcrSC</name>
    <dbReference type="NCBI Taxonomy" id="2283272"/>
    <lineage>
        <taxon>Viruses</taxon>
        <taxon>Duplodnaviria</taxon>
        <taxon>Heunggongvirae</taxon>
        <taxon>Uroviricota</taxon>
        <taxon>Caudoviricetes</taxon>
        <taxon>Jeanschmidtviridae</taxon>
        <taxon>Bertelyvirus</taxon>
        <taxon>Bertelyvirus SC</taxon>
    </lineage>
</organism>
<gene>
    <name evidence="2" type="ORF">CcrSC_gp317</name>
</gene>
<evidence type="ECO:0000313" key="2">
    <source>
        <dbReference type="EMBL" id="AXQ69899.1"/>
    </source>
</evidence>
<reference evidence="2" key="2">
    <citation type="submission" date="2021-07" db="EMBL/GenBank/DDBJ databases">
        <title>Giant CbK-like Caulobacter bacteriophages have genetically divergent genomes.</title>
        <authorList>
            <person name="Wilson K."/>
            <person name="Ely B."/>
        </authorList>
    </citation>
    <scope>NUCLEOTIDE SEQUENCE</scope>
</reference>
<dbReference type="EMBL" id="MH588547">
    <property type="protein sequence ID" value="AXQ69899.1"/>
    <property type="molecule type" value="Genomic_DNA"/>
</dbReference>
<keyword evidence="3" id="KW-1185">Reference proteome</keyword>
<evidence type="ECO:0000313" key="3">
    <source>
        <dbReference type="Proteomes" id="UP000259683"/>
    </source>
</evidence>
<name>A0A385EGJ4_9CAUD</name>
<feature type="transmembrane region" description="Helical" evidence="1">
    <location>
        <begin position="6"/>
        <end position="24"/>
    </location>
</feature>
<accession>A0A385EGJ4</accession>